<feature type="domain" description="Homeobox" evidence="12">
    <location>
        <begin position="84"/>
        <end position="144"/>
    </location>
</feature>
<evidence type="ECO:0000256" key="7">
    <source>
        <dbReference type="ARBA" id="ARBA00025748"/>
    </source>
</evidence>
<dbReference type="SMART" id="SM00389">
    <property type="entry name" value="HOX"/>
    <property type="match status" value="1"/>
</dbReference>
<gene>
    <name evidence="14" type="primary">LOC112288328</name>
    <name evidence="13" type="ORF">PHYPA_015458</name>
</gene>
<keyword evidence="10" id="KW-0175">Coiled coil</keyword>
<dbReference type="InterPro" id="IPR003106">
    <property type="entry name" value="Leu_zip_homeo"/>
</dbReference>
<dbReference type="PROSITE" id="PS50071">
    <property type="entry name" value="HOMEOBOX_2"/>
    <property type="match status" value="1"/>
</dbReference>
<dbReference type="InterPro" id="IPR009057">
    <property type="entry name" value="Homeodomain-like_sf"/>
</dbReference>
<keyword evidence="4 8" id="KW-0371">Homeobox</keyword>
<feature type="coiled-coil region" evidence="10">
    <location>
        <begin position="143"/>
        <end position="184"/>
    </location>
</feature>
<dbReference type="PANTHER" id="PTHR24326">
    <property type="entry name" value="HOMEOBOX-LEUCINE ZIPPER PROTEIN"/>
    <property type="match status" value="1"/>
</dbReference>
<evidence type="ECO:0000259" key="12">
    <source>
        <dbReference type="PROSITE" id="PS50071"/>
    </source>
</evidence>
<dbReference type="InterPro" id="IPR017970">
    <property type="entry name" value="Homeobox_CS"/>
</dbReference>
<feature type="DNA-binding region" description="Homeobox" evidence="8">
    <location>
        <begin position="86"/>
        <end position="145"/>
    </location>
</feature>
<evidence type="ECO:0000256" key="2">
    <source>
        <dbReference type="ARBA" id="ARBA00023015"/>
    </source>
</evidence>
<evidence type="ECO:0000313" key="13">
    <source>
        <dbReference type="EMBL" id="PNR45687.1"/>
    </source>
</evidence>
<dbReference type="Proteomes" id="UP000006727">
    <property type="component" value="Chromosome 11"/>
</dbReference>
<evidence type="ECO:0000313" key="15">
    <source>
        <dbReference type="Proteomes" id="UP000006727"/>
    </source>
</evidence>
<dbReference type="AlphaFoldDB" id="A0A2K1JVY6"/>
<dbReference type="PROSITE" id="PS00027">
    <property type="entry name" value="HOMEOBOX_1"/>
    <property type="match status" value="1"/>
</dbReference>
<organism evidence="13">
    <name type="scientific">Physcomitrium patens</name>
    <name type="common">Spreading-leaved earth moss</name>
    <name type="synonym">Physcomitrella patens</name>
    <dbReference type="NCBI Taxonomy" id="3218"/>
    <lineage>
        <taxon>Eukaryota</taxon>
        <taxon>Viridiplantae</taxon>
        <taxon>Streptophyta</taxon>
        <taxon>Embryophyta</taxon>
        <taxon>Bryophyta</taxon>
        <taxon>Bryophytina</taxon>
        <taxon>Bryopsida</taxon>
        <taxon>Funariidae</taxon>
        <taxon>Funariales</taxon>
        <taxon>Funariaceae</taxon>
        <taxon>Physcomitrium</taxon>
    </lineage>
</organism>
<dbReference type="Gramene" id="Pp3c11_23440V3.2">
    <property type="protein sequence ID" value="Pp3c11_23440V3.2"/>
    <property type="gene ID" value="Pp3c11_23440"/>
</dbReference>
<keyword evidence="6 8" id="KW-0539">Nucleus</keyword>
<dbReference type="EnsemblPlants" id="Pp3c11_23440V3.1">
    <property type="protein sequence ID" value="Pp3c11_23440V3.1"/>
    <property type="gene ID" value="Pp3c11_23440"/>
</dbReference>
<dbReference type="GO" id="GO:0045893">
    <property type="term" value="P:positive regulation of DNA-templated transcription"/>
    <property type="evidence" value="ECO:0000318"/>
    <property type="project" value="GO_Central"/>
</dbReference>
<dbReference type="GO" id="GO:0042802">
    <property type="term" value="F:identical protein binding"/>
    <property type="evidence" value="ECO:0007669"/>
    <property type="project" value="UniProtKB-ARBA"/>
</dbReference>
<dbReference type="InterPro" id="IPR001356">
    <property type="entry name" value="HD"/>
</dbReference>
<feature type="compositionally biased region" description="Polar residues" evidence="11">
    <location>
        <begin position="209"/>
        <end position="221"/>
    </location>
</feature>
<dbReference type="CDD" id="cd00086">
    <property type="entry name" value="homeodomain"/>
    <property type="match status" value="1"/>
</dbReference>
<dbReference type="PANTHER" id="PTHR24326:SF606">
    <property type="entry name" value="HOMEOBOX-LEUCINE ZIPPER PROTEIN ATHB-54"/>
    <property type="match status" value="1"/>
</dbReference>
<dbReference type="Pfam" id="PF02183">
    <property type="entry name" value="HALZ"/>
    <property type="match status" value="1"/>
</dbReference>
<comment type="subcellular location">
    <subcellularLocation>
        <location evidence="1 8 9">Nucleus</location>
    </subcellularLocation>
</comment>
<protein>
    <recommendedName>
        <fullName evidence="12">Homeobox domain-containing protein</fullName>
    </recommendedName>
</protein>
<keyword evidence="3 8" id="KW-0238">DNA-binding</keyword>
<evidence type="ECO:0000256" key="10">
    <source>
        <dbReference type="SAM" id="Coils"/>
    </source>
</evidence>
<reference evidence="13 15" key="2">
    <citation type="journal article" date="2018" name="Plant J.">
        <title>The Physcomitrella patens chromosome-scale assembly reveals moss genome structure and evolution.</title>
        <authorList>
            <person name="Lang D."/>
            <person name="Ullrich K.K."/>
            <person name="Murat F."/>
            <person name="Fuchs J."/>
            <person name="Jenkins J."/>
            <person name="Haas F.B."/>
            <person name="Piednoel M."/>
            <person name="Gundlach H."/>
            <person name="Van Bel M."/>
            <person name="Meyberg R."/>
            <person name="Vives C."/>
            <person name="Morata J."/>
            <person name="Symeonidi A."/>
            <person name="Hiss M."/>
            <person name="Muchero W."/>
            <person name="Kamisugi Y."/>
            <person name="Saleh O."/>
            <person name="Blanc G."/>
            <person name="Decker E.L."/>
            <person name="van Gessel N."/>
            <person name="Grimwood J."/>
            <person name="Hayes R.D."/>
            <person name="Graham S.W."/>
            <person name="Gunter L.E."/>
            <person name="McDaniel S.F."/>
            <person name="Hoernstein S.N.W."/>
            <person name="Larsson A."/>
            <person name="Li F.W."/>
            <person name="Perroud P.F."/>
            <person name="Phillips J."/>
            <person name="Ranjan P."/>
            <person name="Rokshar D.S."/>
            <person name="Rothfels C.J."/>
            <person name="Schneider L."/>
            <person name="Shu S."/>
            <person name="Stevenson D.W."/>
            <person name="Thummler F."/>
            <person name="Tillich M."/>
            <person name="Villarreal Aguilar J.C."/>
            <person name="Widiez T."/>
            <person name="Wong G.K."/>
            <person name="Wymore A."/>
            <person name="Zhang Y."/>
            <person name="Zimmer A.D."/>
            <person name="Quatrano R.S."/>
            <person name="Mayer K.F.X."/>
            <person name="Goodstein D."/>
            <person name="Casacuberta J.M."/>
            <person name="Vandepoele K."/>
            <person name="Reski R."/>
            <person name="Cuming A.C."/>
            <person name="Tuskan G.A."/>
            <person name="Maumus F."/>
            <person name="Salse J."/>
            <person name="Schmutz J."/>
            <person name="Rensing S.A."/>
        </authorList>
    </citation>
    <scope>NUCLEOTIDE SEQUENCE [LARGE SCALE GENOMIC DNA]</scope>
    <source>
        <strain evidence="14 15">cv. Gransden 2004</strain>
    </source>
</reference>
<evidence type="ECO:0000256" key="4">
    <source>
        <dbReference type="ARBA" id="ARBA00023155"/>
    </source>
</evidence>
<dbReference type="FunFam" id="1.10.10.60:FF:000159">
    <property type="entry name" value="Homeobox-leucine zipper protein HAT5"/>
    <property type="match status" value="1"/>
</dbReference>
<evidence type="ECO:0000256" key="1">
    <source>
        <dbReference type="ARBA" id="ARBA00004123"/>
    </source>
</evidence>
<name>A0A2K1JVY6_PHYPA</name>
<sequence length="336" mass="37452">MANNISRGGFGHGSSNVMLVRNESSTDTLVAMLASCSPAALQVQRGGGGLEDALVSSGQKRSFFPTFEASGEDAGDEDLGDDCTHNVEKKRRLTFDQVRSLERNFEVENKLEPERKMQLAKELGLQPRQVAVWFQNRRARWKTKQLERDYEVLTSDYNRLKSEFEAVLQEKQELQGEIECLTGKLQISSQPGPVDGAPEKPSKRLSKAVPSQLSPPKTSSEACVKSERKPSDPNASSNDDKEEGSRATSSDSISSEILDADSPRTTEKFNTDLAAEVPLDSNIIHVSDHLCDHMLYPQACQRISVKLEDGSFRDESCNYILSQLDEERGLPWWDWP</sequence>
<evidence type="ECO:0000256" key="9">
    <source>
        <dbReference type="RuleBase" id="RU000682"/>
    </source>
</evidence>
<evidence type="ECO:0000256" key="8">
    <source>
        <dbReference type="PROSITE-ProRule" id="PRU00108"/>
    </source>
</evidence>
<dbReference type="EnsemblPlants" id="Pp3c11_23440V3.2">
    <property type="protein sequence ID" value="Pp3c11_23440V3.2"/>
    <property type="gene ID" value="Pp3c11_23440"/>
</dbReference>
<dbReference type="PRINTS" id="PR00031">
    <property type="entry name" value="HTHREPRESSR"/>
</dbReference>
<keyword evidence="15" id="KW-1185">Reference proteome</keyword>
<dbReference type="Pfam" id="PF00046">
    <property type="entry name" value="Homeodomain"/>
    <property type="match status" value="1"/>
</dbReference>
<evidence type="ECO:0000256" key="11">
    <source>
        <dbReference type="SAM" id="MobiDB-lite"/>
    </source>
</evidence>
<keyword evidence="5" id="KW-0804">Transcription</keyword>
<dbReference type="Gramene" id="Pp3c11_23440V3.1">
    <property type="protein sequence ID" value="Pp3c11_23440V3.1"/>
    <property type="gene ID" value="Pp3c11_23440"/>
</dbReference>
<evidence type="ECO:0000313" key="14">
    <source>
        <dbReference type="EnsemblPlants" id="Pp3c11_23440V3.1"/>
    </source>
</evidence>
<dbReference type="SUPFAM" id="SSF46689">
    <property type="entry name" value="Homeodomain-like"/>
    <property type="match status" value="1"/>
</dbReference>
<dbReference type="GO" id="GO:0005634">
    <property type="term" value="C:nucleus"/>
    <property type="evidence" value="ECO:0000318"/>
    <property type="project" value="GO_Central"/>
</dbReference>
<evidence type="ECO:0000256" key="6">
    <source>
        <dbReference type="ARBA" id="ARBA00023242"/>
    </source>
</evidence>
<evidence type="ECO:0000256" key="3">
    <source>
        <dbReference type="ARBA" id="ARBA00023125"/>
    </source>
</evidence>
<dbReference type="InterPro" id="IPR045224">
    <property type="entry name" value="HDZip_class_I_plant"/>
</dbReference>
<dbReference type="RefSeq" id="XP_024388198.1">
    <property type="nucleotide sequence ID" value="XM_024532430.2"/>
</dbReference>
<comment type="similarity">
    <text evidence="7">Belongs to the HD-ZIP homeobox family. Class I subfamily.</text>
</comment>
<dbReference type="GeneID" id="112288328"/>
<dbReference type="GO" id="GO:0000981">
    <property type="term" value="F:DNA-binding transcription factor activity, RNA polymerase II-specific"/>
    <property type="evidence" value="ECO:0007669"/>
    <property type="project" value="InterPro"/>
</dbReference>
<reference evidence="13 15" key="1">
    <citation type="journal article" date="2008" name="Science">
        <title>The Physcomitrella genome reveals evolutionary insights into the conquest of land by plants.</title>
        <authorList>
            <person name="Rensing S."/>
            <person name="Lang D."/>
            <person name="Zimmer A."/>
            <person name="Terry A."/>
            <person name="Salamov A."/>
            <person name="Shapiro H."/>
            <person name="Nishiyama T."/>
            <person name="Perroud P.-F."/>
            <person name="Lindquist E."/>
            <person name="Kamisugi Y."/>
            <person name="Tanahashi T."/>
            <person name="Sakakibara K."/>
            <person name="Fujita T."/>
            <person name="Oishi K."/>
            <person name="Shin-I T."/>
            <person name="Kuroki Y."/>
            <person name="Toyoda A."/>
            <person name="Suzuki Y."/>
            <person name="Hashimoto A."/>
            <person name="Yamaguchi K."/>
            <person name="Sugano A."/>
            <person name="Kohara Y."/>
            <person name="Fujiyama A."/>
            <person name="Anterola A."/>
            <person name="Aoki S."/>
            <person name="Ashton N."/>
            <person name="Barbazuk W.B."/>
            <person name="Barker E."/>
            <person name="Bennetzen J."/>
            <person name="Bezanilla M."/>
            <person name="Blankenship R."/>
            <person name="Cho S.H."/>
            <person name="Dutcher S."/>
            <person name="Estelle M."/>
            <person name="Fawcett J.A."/>
            <person name="Gundlach H."/>
            <person name="Hanada K."/>
            <person name="Heyl A."/>
            <person name="Hicks K.A."/>
            <person name="Hugh J."/>
            <person name="Lohr M."/>
            <person name="Mayer K."/>
            <person name="Melkozernov A."/>
            <person name="Murata T."/>
            <person name="Nelson D."/>
            <person name="Pils B."/>
            <person name="Prigge M."/>
            <person name="Reiss B."/>
            <person name="Renner T."/>
            <person name="Rombauts S."/>
            <person name="Rushton P."/>
            <person name="Sanderfoot A."/>
            <person name="Schween G."/>
            <person name="Shiu S.-H."/>
            <person name="Stueber K."/>
            <person name="Theodoulou F.L."/>
            <person name="Tu H."/>
            <person name="Van de Peer Y."/>
            <person name="Verrier P.J."/>
            <person name="Waters E."/>
            <person name="Wood A."/>
            <person name="Yang L."/>
            <person name="Cove D."/>
            <person name="Cuming A."/>
            <person name="Hasebe M."/>
            <person name="Lucas S."/>
            <person name="Mishler D.B."/>
            <person name="Reski R."/>
            <person name="Grigoriev I."/>
            <person name="Quatrano R.S."/>
            <person name="Boore J.L."/>
        </authorList>
    </citation>
    <scope>NUCLEOTIDE SEQUENCE [LARGE SCALE GENOMIC DNA]</scope>
    <source>
        <strain evidence="14 15">cv. Gransden 2004</strain>
    </source>
</reference>
<evidence type="ECO:0000256" key="5">
    <source>
        <dbReference type="ARBA" id="ARBA00023163"/>
    </source>
</evidence>
<proteinExistence type="inferred from homology"/>
<dbReference type="EMBL" id="ABEU02000011">
    <property type="protein sequence ID" value="PNR45687.1"/>
    <property type="molecule type" value="Genomic_DNA"/>
</dbReference>
<keyword evidence="2" id="KW-0805">Transcription regulation</keyword>
<feature type="compositionally biased region" description="Polar residues" evidence="11">
    <location>
        <begin position="246"/>
        <end position="255"/>
    </location>
</feature>
<accession>A0A2K1JVY6</accession>
<dbReference type="Gene3D" id="1.10.10.60">
    <property type="entry name" value="Homeodomain-like"/>
    <property type="match status" value="1"/>
</dbReference>
<dbReference type="GO" id="GO:0043565">
    <property type="term" value="F:sequence-specific DNA binding"/>
    <property type="evidence" value="ECO:0000318"/>
    <property type="project" value="GO_Central"/>
</dbReference>
<feature type="region of interest" description="Disordered" evidence="11">
    <location>
        <begin position="185"/>
        <end position="265"/>
    </location>
</feature>
<reference evidence="14" key="3">
    <citation type="submission" date="2020-12" db="UniProtKB">
        <authorList>
            <consortium name="EnsemblPlants"/>
        </authorList>
    </citation>
    <scope>IDENTIFICATION</scope>
</reference>
<dbReference type="OrthoDB" id="6159439at2759"/>
<dbReference type="InterPro" id="IPR000047">
    <property type="entry name" value="HTH_motif"/>
</dbReference>